<name>A0A6G4XB16_9ACTN</name>
<organism evidence="2 3">
    <name type="scientific">Streptomyces mesophilus</name>
    <dbReference type="NCBI Taxonomy" id="1775132"/>
    <lineage>
        <taxon>Bacteria</taxon>
        <taxon>Bacillati</taxon>
        <taxon>Actinomycetota</taxon>
        <taxon>Actinomycetes</taxon>
        <taxon>Kitasatosporales</taxon>
        <taxon>Streptomycetaceae</taxon>
        <taxon>Streptomyces</taxon>
    </lineage>
</organism>
<accession>A0A6G4XB16</accession>
<gene>
    <name evidence="2" type="ORF">G6045_01910</name>
</gene>
<dbReference type="InterPro" id="IPR023393">
    <property type="entry name" value="START-like_dom_sf"/>
</dbReference>
<dbReference type="AlphaFoldDB" id="A0A6G4XB16"/>
<feature type="domain" description="Coenzyme Q-binding protein COQ10 START" evidence="1">
    <location>
        <begin position="162"/>
        <end position="254"/>
    </location>
</feature>
<evidence type="ECO:0000259" key="1">
    <source>
        <dbReference type="Pfam" id="PF03364"/>
    </source>
</evidence>
<dbReference type="RefSeq" id="WP_165329964.1">
    <property type="nucleotide sequence ID" value="NZ_JAAKZW010000003.1"/>
</dbReference>
<comment type="caution">
    <text evidence="2">The sequence shown here is derived from an EMBL/GenBank/DDBJ whole genome shotgun (WGS) entry which is preliminary data.</text>
</comment>
<evidence type="ECO:0000313" key="2">
    <source>
        <dbReference type="EMBL" id="NGO74443.1"/>
    </source>
</evidence>
<protein>
    <recommendedName>
        <fullName evidence="1">Coenzyme Q-binding protein COQ10 START domain-containing protein</fullName>
    </recommendedName>
</protein>
<reference evidence="2 3" key="1">
    <citation type="submission" date="2020-02" db="EMBL/GenBank/DDBJ databases">
        <title>Whole-genome analyses of novel actinobacteria.</title>
        <authorList>
            <person name="Sahin N."/>
            <person name="Tokatli A."/>
        </authorList>
    </citation>
    <scope>NUCLEOTIDE SEQUENCE [LARGE SCALE GENOMIC DNA]</scope>
    <source>
        <strain evidence="2 3">YC504</strain>
    </source>
</reference>
<dbReference type="InterPro" id="IPR019587">
    <property type="entry name" value="Polyketide_cyclase/dehydratase"/>
</dbReference>
<dbReference type="InterPro" id="IPR005031">
    <property type="entry name" value="COQ10_START"/>
</dbReference>
<evidence type="ECO:0000313" key="3">
    <source>
        <dbReference type="Proteomes" id="UP000481109"/>
    </source>
</evidence>
<dbReference type="Proteomes" id="UP000481109">
    <property type="component" value="Unassembled WGS sequence"/>
</dbReference>
<dbReference type="Gene3D" id="3.30.530.20">
    <property type="match status" value="2"/>
</dbReference>
<proteinExistence type="predicted"/>
<dbReference type="SUPFAM" id="SSF55961">
    <property type="entry name" value="Bet v1-like"/>
    <property type="match status" value="2"/>
</dbReference>
<dbReference type="EMBL" id="JAAKZW010000003">
    <property type="protein sequence ID" value="NGO74443.1"/>
    <property type="molecule type" value="Genomic_DNA"/>
</dbReference>
<keyword evidence="3" id="KW-1185">Reference proteome</keyword>
<dbReference type="Pfam" id="PF03364">
    <property type="entry name" value="Polyketide_cyc"/>
    <property type="match status" value="1"/>
</dbReference>
<dbReference type="Pfam" id="PF10604">
    <property type="entry name" value="Polyketide_cyc2"/>
    <property type="match status" value="1"/>
</dbReference>
<sequence>MSSRSAHFVEHTVSVAAPASAVFGLLTDAPRWPLFLPSYMHVERMEFDGVEEHLWVWELVAGRVRSTRVRRVLRPEDRSVDYEEFAAGETSWPGAVASGTWSVAPEDTARSSLTLRCESSTRTPGELDTDVLLRLDGLRRIAEQWDAFDELLLSFQDTTRIDGPPELVYDFLYRVQDWADLLPHIDAAEVCEERPGVQIAVLETCAAHTGLSVTAQTVRLCFPAAGRIVYKETLPVDLVAAHTGEWSIEPGVSGVTLISTHQVLLRPQAVADVLGPDARLVDARHYVREWFGRDGRAALSLAKWRAESQLSRLR</sequence>